<dbReference type="InterPro" id="IPR006311">
    <property type="entry name" value="TAT_signal"/>
</dbReference>
<dbReference type="PROSITE" id="PS51318">
    <property type="entry name" value="TAT"/>
    <property type="match status" value="1"/>
</dbReference>
<evidence type="ECO:0000313" key="7">
    <source>
        <dbReference type="Proteomes" id="UP001589867"/>
    </source>
</evidence>
<keyword evidence="1" id="KW-0378">Hydrolase</keyword>
<organism evidence="6 7">
    <name type="scientific">Phytohabitans kaempferiae</name>
    <dbReference type="NCBI Taxonomy" id="1620943"/>
    <lineage>
        <taxon>Bacteria</taxon>
        <taxon>Bacillati</taxon>
        <taxon>Actinomycetota</taxon>
        <taxon>Actinomycetes</taxon>
        <taxon>Micromonosporales</taxon>
        <taxon>Micromonosporaceae</taxon>
    </lineage>
</organism>
<dbReference type="SMART" id="SM00060">
    <property type="entry name" value="FN3"/>
    <property type="match status" value="2"/>
</dbReference>
<dbReference type="Gene3D" id="2.60.40.10">
    <property type="entry name" value="Immunoglobulins"/>
    <property type="match status" value="2"/>
</dbReference>
<dbReference type="Pfam" id="PF00041">
    <property type="entry name" value="fn3"/>
    <property type="match status" value="1"/>
</dbReference>
<comment type="caution">
    <text evidence="6">The sequence shown here is derived from an EMBL/GenBank/DDBJ whole genome shotgun (WGS) entry which is preliminary data.</text>
</comment>
<accession>A0ABV6LW51</accession>
<evidence type="ECO:0000256" key="3">
    <source>
        <dbReference type="SAM" id="MobiDB-lite"/>
    </source>
</evidence>
<dbReference type="SUPFAM" id="SSF49265">
    <property type="entry name" value="Fibronectin type III"/>
    <property type="match status" value="2"/>
</dbReference>
<evidence type="ECO:0000256" key="4">
    <source>
        <dbReference type="SAM" id="SignalP"/>
    </source>
</evidence>
<dbReference type="InterPro" id="IPR003961">
    <property type="entry name" value="FN3_dom"/>
</dbReference>
<dbReference type="EMBL" id="JBHLUH010000004">
    <property type="protein sequence ID" value="MFC0526647.1"/>
    <property type="molecule type" value="Genomic_DNA"/>
</dbReference>
<dbReference type="PROSITE" id="PS50853">
    <property type="entry name" value="FN3"/>
    <property type="match status" value="1"/>
</dbReference>
<evidence type="ECO:0000259" key="5">
    <source>
        <dbReference type="PROSITE" id="PS50853"/>
    </source>
</evidence>
<sequence length="722" mass="77272">MRARRRALTVFVLSALAMAMTATTGLSPAAAQPFCDRIPTPPACSDPDPDPPRSHNPTGTLASVHRVPTGVQVSGEAQDPDSTSPVTVEIKIDNVSVGSLVAHGGRYSGVVPARAGSRVCATAHNIGHGSNAGIGCKDVTIYFSPMGMLESIGAEGDKVRVRGWAVDPDTAGPVVLEARDGSGNLLGTITANQSRPDIGQANPGYGDLHGFDALLPDGGRDDLHTVCLRMLNVGQGVNIDLLCRGYWVRHQPYGSFDTLTRDGATLRVGGWVADPDDKAAKLAVRVNVDGAVVHEGLADVSRTGDGWGFDLGGIPAATEEGSHGVCVWARNVGFGVDPWTEIDCRGYNMPGNVAPPVIRPLVKNDTLFWLRNQVRWTNHESVEGVRVERSVADGPWQEVYRVNGKVDVYNDTDVQAGTRYCYRVITTNTRPSEASAQVCGNSLLPAPQAPTGVQVAEIGDTSLTITWNDNSGTEDGYSIKVTGGGTSRTVTLPAMAGTGKRQETITGLSAVTGYTILVKPFQNTAADLPDDQAGKVEAWTTGAPRIDTFSANPTRPQACQPVNIQLTWSVSGATRITVTRDGAQIYNAPRSTPGQWDQQISGGSNDGNVTYVLTATNTAGQTTTRQVKVERDTPIRLVKRLNLTNVSMEPMRVYHVDMWGNELQLLDELIPGETYPYTPPNCQKVRMVVKLKLSGRVVYDTFDILGHQDGIDIPQRVSNPYS</sequence>
<keyword evidence="2" id="KW-0119">Carbohydrate metabolism</keyword>
<protein>
    <submittedName>
        <fullName evidence="6">Fibronectin type III domain-containing protein</fullName>
    </submittedName>
</protein>
<proteinExistence type="predicted"/>
<feature type="chain" id="PRO_5045651796" evidence="4">
    <location>
        <begin position="20"/>
        <end position="722"/>
    </location>
</feature>
<keyword evidence="2" id="KW-0624">Polysaccharide degradation</keyword>
<feature type="region of interest" description="Disordered" evidence="3">
    <location>
        <begin position="33"/>
        <end position="63"/>
    </location>
</feature>
<dbReference type="Proteomes" id="UP001589867">
    <property type="component" value="Unassembled WGS sequence"/>
</dbReference>
<feature type="domain" description="Fibronectin type-III" evidence="5">
    <location>
        <begin position="449"/>
        <end position="544"/>
    </location>
</feature>
<name>A0ABV6LW51_9ACTN</name>
<dbReference type="CDD" id="cd00063">
    <property type="entry name" value="FN3"/>
    <property type="match status" value="1"/>
</dbReference>
<keyword evidence="1" id="KW-0326">Glycosidase</keyword>
<dbReference type="InterPro" id="IPR036116">
    <property type="entry name" value="FN3_sf"/>
</dbReference>
<keyword evidence="7" id="KW-1185">Reference proteome</keyword>
<dbReference type="InterPro" id="IPR013783">
    <property type="entry name" value="Ig-like_fold"/>
</dbReference>
<gene>
    <name evidence="6" type="ORF">ACFFIA_03140</name>
</gene>
<feature type="signal peptide" evidence="4">
    <location>
        <begin position="1"/>
        <end position="19"/>
    </location>
</feature>
<keyword evidence="4" id="KW-0732">Signal</keyword>
<reference evidence="6 7" key="1">
    <citation type="submission" date="2024-09" db="EMBL/GenBank/DDBJ databases">
        <authorList>
            <person name="Sun Q."/>
            <person name="Mori K."/>
        </authorList>
    </citation>
    <scope>NUCLEOTIDE SEQUENCE [LARGE SCALE GENOMIC DNA]</scope>
    <source>
        <strain evidence="6 7">TBRC 3947</strain>
    </source>
</reference>
<evidence type="ECO:0000313" key="6">
    <source>
        <dbReference type="EMBL" id="MFC0526647.1"/>
    </source>
</evidence>
<evidence type="ECO:0000256" key="2">
    <source>
        <dbReference type="ARBA" id="ARBA00023326"/>
    </source>
</evidence>
<evidence type="ECO:0000256" key="1">
    <source>
        <dbReference type="ARBA" id="ARBA00023295"/>
    </source>
</evidence>
<dbReference type="RefSeq" id="WP_377244912.1">
    <property type="nucleotide sequence ID" value="NZ_JBHLUH010000004.1"/>
</dbReference>